<keyword evidence="8" id="KW-0472">Membrane</keyword>
<protein>
    <submittedName>
        <fullName evidence="9">Uncharacterized protein</fullName>
    </submittedName>
</protein>
<comment type="similarity">
    <text evidence="3">Belongs to the Tim17/Tim22/Tim23 family.</text>
</comment>
<keyword evidence="4" id="KW-0812">Transmembrane</keyword>
<evidence type="ECO:0000256" key="2">
    <source>
        <dbReference type="ARBA" id="ARBA00004448"/>
    </source>
</evidence>
<sequence>MEEYSRALPRGIVADCGGVFTMGTIGGGIFQAIKGFRSSPDFFPRTCRGSRRDVRRSNSIGFENRRWDHWADGL</sequence>
<name>A0A286ZPV3_PIG</name>
<dbReference type="GO" id="GO:0005743">
    <property type="term" value="C:mitochondrial inner membrane"/>
    <property type="evidence" value="ECO:0007669"/>
    <property type="project" value="UniProtKB-SubCell"/>
</dbReference>
<reference evidence="9" key="1">
    <citation type="journal article" date="2020" name="Gigascience">
        <title>An improved pig reference genome sequence to enable pig genetics and genomics research.</title>
        <authorList>
            <person name="Warr A."/>
            <person name="Affara N."/>
            <person name="Aken B."/>
            <person name="Beiki H."/>
            <person name="Bickhart D.M."/>
            <person name="Billis K."/>
            <person name="Chow W."/>
            <person name="Eory L."/>
            <person name="Finlayson H.A."/>
            <person name="Flicek P."/>
            <person name="Giron C.G."/>
            <person name="Griffin D.K."/>
            <person name="Hall R."/>
            <person name="Hannum G."/>
            <person name="Hourlier T."/>
            <person name="Howe K."/>
            <person name="Hume D.A."/>
            <person name="Izuogu O."/>
            <person name="Kim K."/>
            <person name="Koren S."/>
            <person name="Liu H."/>
            <person name="Manchanda N."/>
            <person name="Martin F.J."/>
            <person name="Nonneman D.J."/>
            <person name="O'Connor R.E."/>
            <person name="Phillippy A.M."/>
            <person name="Rohrer G.A."/>
            <person name="Rosen B.D."/>
            <person name="Rund L.A."/>
            <person name="Sargent C.A."/>
            <person name="Schook L.B."/>
            <person name="Schroeder S.G."/>
            <person name="Schwartz A.S."/>
            <person name="Skinner B.M."/>
            <person name="Talbot R."/>
            <person name="Tseng E."/>
            <person name="Tuggle C.K."/>
            <person name="Watson M."/>
            <person name="Smith T.P.L."/>
            <person name="Archibald A.L."/>
        </authorList>
    </citation>
    <scope>NUCLEOTIDE SEQUENCE [LARGE SCALE GENOMIC DNA]</scope>
    <source>
        <strain evidence="9">Duroc</strain>
    </source>
</reference>
<comment type="function">
    <text evidence="1">Essential component of the TIM23 complex, a complex that mediates the translocation of transit peptide-containing proteins across the mitochondrial inner membrane.</text>
</comment>
<keyword evidence="5" id="KW-0999">Mitochondrion inner membrane</keyword>
<reference evidence="9" key="3">
    <citation type="submission" date="2025-09" db="UniProtKB">
        <authorList>
            <consortium name="Ensembl"/>
        </authorList>
    </citation>
    <scope>IDENTIFICATION</scope>
</reference>
<keyword evidence="6" id="KW-1133">Transmembrane helix</keyword>
<evidence type="ECO:0000313" key="10">
    <source>
        <dbReference type="Proteomes" id="UP000008227"/>
    </source>
</evidence>
<evidence type="ECO:0000256" key="4">
    <source>
        <dbReference type="ARBA" id="ARBA00022692"/>
    </source>
</evidence>
<comment type="subcellular location">
    <subcellularLocation>
        <location evidence="2">Mitochondrion inner membrane</location>
        <topology evidence="2">Multi-pass membrane protein</topology>
    </subcellularLocation>
</comment>
<organism evidence="9 10">
    <name type="scientific">Sus scrofa</name>
    <name type="common">Pig</name>
    <dbReference type="NCBI Taxonomy" id="9823"/>
    <lineage>
        <taxon>Eukaryota</taxon>
        <taxon>Metazoa</taxon>
        <taxon>Chordata</taxon>
        <taxon>Craniata</taxon>
        <taxon>Vertebrata</taxon>
        <taxon>Euteleostomi</taxon>
        <taxon>Mammalia</taxon>
        <taxon>Eutheria</taxon>
        <taxon>Laurasiatheria</taxon>
        <taxon>Artiodactyla</taxon>
        <taxon>Suina</taxon>
        <taxon>Suidae</taxon>
        <taxon>Sus</taxon>
    </lineage>
</organism>
<evidence type="ECO:0000256" key="3">
    <source>
        <dbReference type="ARBA" id="ARBA00008444"/>
    </source>
</evidence>
<keyword evidence="7" id="KW-0496">Mitochondrion</keyword>
<dbReference type="Proteomes" id="UP000008227">
    <property type="component" value="Unassembled WGS sequence"/>
</dbReference>
<keyword evidence="10" id="KW-1185">Reference proteome</keyword>
<evidence type="ECO:0000256" key="1">
    <source>
        <dbReference type="ARBA" id="ARBA00002959"/>
    </source>
</evidence>
<dbReference type="STRING" id="9823.ENSSSCP00000033630"/>
<evidence type="ECO:0000313" key="9">
    <source>
        <dbReference type="Ensembl" id="ENSSSCP00000033630.2"/>
    </source>
</evidence>
<dbReference type="PANTHER" id="PTHR10485">
    <property type="entry name" value="MITOCHONDRIAL IMPORT INNER MEMBRANE TRANSLOCASE SUBUNIT TIM-17"/>
    <property type="match status" value="1"/>
</dbReference>
<dbReference type="Ensembl" id="ENSSSCT00000050258.2">
    <property type="protein sequence ID" value="ENSSSCP00000033630.2"/>
    <property type="gene ID" value="ENSSSCG00000040356.2"/>
</dbReference>
<evidence type="ECO:0000256" key="8">
    <source>
        <dbReference type="ARBA" id="ARBA00023136"/>
    </source>
</evidence>
<dbReference type="PANTHER" id="PTHR10485:SF1">
    <property type="entry name" value="MITOCHONDRIAL IMPORT INNER MEMBRANE TRANSLOCASE SUBUNIT TIM17-A"/>
    <property type="match status" value="1"/>
</dbReference>
<proteinExistence type="inferred from homology"/>
<dbReference type="Bgee" id="ENSSSCG00000040356">
    <property type="expression patterns" value="Expressed in oocyte and 7 other cell types or tissues"/>
</dbReference>
<evidence type="ECO:0000256" key="5">
    <source>
        <dbReference type="ARBA" id="ARBA00022792"/>
    </source>
</evidence>
<evidence type="ECO:0000256" key="7">
    <source>
        <dbReference type="ARBA" id="ARBA00023128"/>
    </source>
</evidence>
<dbReference type="InParanoid" id="A0A286ZPV3"/>
<reference evidence="9" key="2">
    <citation type="submission" date="2025-08" db="UniProtKB">
        <authorList>
            <consortium name="Ensembl"/>
        </authorList>
    </citation>
    <scope>IDENTIFICATION</scope>
</reference>
<dbReference type="AlphaFoldDB" id="A0A286ZPV3"/>
<evidence type="ECO:0000256" key="6">
    <source>
        <dbReference type="ARBA" id="ARBA00022989"/>
    </source>
</evidence>
<accession>A0A286ZPV3</accession>